<dbReference type="PRINTS" id="PR00853">
    <property type="entry name" value="XPGRADSUPER"/>
</dbReference>
<dbReference type="OrthoDB" id="2678758at2759"/>
<evidence type="ECO:0000313" key="3">
    <source>
        <dbReference type="Proteomes" id="UP000053989"/>
    </source>
</evidence>
<dbReference type="SUPFAM" id="SSF88723">
    <property type="entry name" value="PIN domain-like"/>
    <property type="match status" value="1"/>
</dbReference>
<organism evidence="2 3">
    <name type="scientific">Scleroderma citrinum Foug A</name>
    <dbReference type="NCBI Taxonomy" id="1036808"/>
    <lineage>
        <taxon>Eukaryota</taxon>
        <taxon>Fungi</taxon>
        <taxon>Dikarya</taxon>
        <taxon>Basidiomycota</taxon>
        <taxon>Agaricomycotina</taxon>
        <taxon>Agaricomycetes</taxon>
        <taxon>Agaricomycetidae</taxon>
        <taxon>Boletales</taxon>
        <taxon>Sclerodermatineae</taxon>
        <taxon>Sclerodermataceae</taxon>
        <taxon>Scleroderma</taxon>
    </lineage>
</organism>
<dbReference type="InterPro" id="IPR006086">
    <property type="entry name" value="XPG-I_dom"/>
</dbReference>
<accession>A0A0C3DQA7</accession>
<name>A0A0C3DQA7_9AGAM</name>
<proteinExistence type="predicted"/>
<dbReference type="Proteomes" id="UP000053989">
    <property type="component" value="Unassembled WGS sequence"/>
</dbReference>
<evidence type="ECO:0000313" key="2">
    <source>
        <dbReference type="EMBL" id="KIM58176.1"/>
    </source>
</evidence>
<dbReference type="PANTHER" id="PTHR11081:SF75">
    <property type="entry name" value="ENDONUCLEASE, PUTATIVE (AFU_ORTHOLOGUE AFUA_3G13260)-RELATED"/>
    <property type="match status" value="1"/>
</dbReference>
<feature type="non-terminal residue" evidence="2">
    <location>
        <position position="90"/>
    </location>
</feature>
<dbReference type="GO" id="GO:0017108">
    <property type="term" value="F:5'-flap endonuclease activity"/>
    <property type="evidence" value="ECO:0007669"/>
    <property type="project" value="TreeGrafter"/>
</dbReference>
<dbReference type="InterPro" id="IPR006084">
    <property type="entry name" value="XPG/Rad2"/>
</dbReference>
<sequence>LVRDTIHPYFIFDGPNRPRLNGGDEHIYGTGPRLLVEHFQELLNAFGFSWHTAPGEAEAELACFQLHGLVDVVVMPYNDALLFGASNVIR</sequence>
<feature type="non-terminal residue" evidence="2">
    <location>
        <position position="1"/>
    </location>
</feature>
<dbReference type="Pfam" id="PF00867">
    <property type="entry name" value="XPG_I"/>
    <property type="match status" value="1"/>
</dbReference>
<keyword evidence="3" id="KW-1185">Reference proteome</keyword>
<reference evidence="3" key="2">
    <citation type="submission" date="2015-01" db="EMBL/GenBank/DDBJ databases">
        <title>Evolutionary Origins and Diversification of the Mycorrhizal Mutualists.</title>
        <authorList>
            <consortium name="DOE Joint Genome Institute"/>
            <consortium name="Mycorrhizal Genomics Consortium"/>
            <person name="Kohler A."/>
            <person name="Kuo A."/>
            <person name="Nagy L.G."/>
            <person name="Floudas D."/>
            <person name="Copeland A."/>
            <person name="Barry K.W."/>
            <person name="Cichocki N."/>
            <person name="Veneault-Fourrey C."/>
            <person name="LaButti K."/>
            <person name="Lindquist E.A."/>
            <person name="Lipzen A."/>
            <person name="Lundell T."/>
            <person name="Morin E."/>
            <person name="Murat C."/>
            <person name="Riley R."/>
            <person name="Ohm R."/>
            <person name="Sun H."/>
            <person name="Tunlid A."/>
            <person name="Henrissat B."/>
            <person name="Grigoriev I.V."/>
            <person name="Hibbett D.S."/>
            <person name="Martin F."/>
        </authorList>
    </citation>
    <scope>NUCLEOTIDE SEQUENCE [LARGE SCALE GENOMIC DNA]</scope>
    <source>
        <strain evidence="3">Foug A</strain>
    </source>
</reference>
<evidence type="ECO:0000259" key="1">
    <source>
        <dbReference type="Pfam" id="PF00867"/>
    </source>
</evidence>
<dbReference type="PANTHER" id="PTHR11081">
    <property type="entry name" value="FLAP ENDONUCLEASE FAMILY MEMBER"/>
    <property type="match status" value="1"/>
</dbReference>
<dbReference type="InterPro" id="IPR029060">
    <property type="entry name" value="PIN-like_dom_sf"/>
</dbReference>
<gene>
    <name evidence="2" type="ORF">SCLCIDRAFT_63950</name>
</gene>
<dbReference type="AlphaFoldDB" id="A0A0C3DQA7"/>
<dbReference type="GO" id="GO:0006974">
    <property type="term" value="P:DNA damage response"/>
    <property type="evidence" value="ECO:0007669"/>
    <property type="project" value="UniProtKB-ARBA"/>
</dbReference>
<feature type="domain" description="XPG-I" evidence="1">
    <location>
        <begin position="47"/>
        <end position="90"/>
    </location>
</feature>
<protein>
    <recommendedName>
        <fullName evidence="1">XPG-I domain-containing protein</fullName>
    </recommendedName>
</protein>
<reference evidence="2 3" key="1">
    <citation type="submission" date="2014-04" db="EMBL/GenBank/DDBJ databases">
        <authorList>
            <consortium name="DOE Joint Genome Institute"/>
            <person name="Kuo A."/>
            <person name="Kohler A."/>
            <person name="Nagy L.G."/>
            <person name="Floudas D."/>
            <person name="Copeland A."/>
            <person name="Barry K.W."/>
            <person name="Cichocki N."/>
            <person name="Veneault-Fourrey C."/>
            <person name="LaButti K."/>
            <person name="Lindquist E.A."/>
            <person name="Lipzen A."/>
            <person name="Lundell T."/>
            <person name="Morin E."/>
            <person name="Murat C."/>
            <person name="Sun H."/>
            <person name="Tunlid A."/>
            <person name="Henrissat B."/>
            <person name="Grigoriev I.V."/>
            <person name="Hibbett D.S."/>
            <person name="Martin F."/>
            <person name="Nordberg H.P."/>
            <person name="Cantor M.N."/>
            <person name="Hua S.X."/>
        </authorList>
    </citation>
    <scope>NUCLEOTIDE SEQUENCE [LARGE SCALE GENOMIC DNA]</scope>
    <source>
        <strain evidence="2 3">Foug A</strain>
    </source>
</reference>
<dbReference type="STRING" id="1036808.A0A0C3DQA7"/>
<dbReference type="EMBL" id="KN822089">
    <property type="protein sequence ID" value="KIM58176.1"/>
    <property type="molecule type" value="Genomic_DNA"/>
</dbReference>
<dbReference type="InParanoid" id="A0A0C3DQA7"/>
<dbReference type="Gene3D" id="3.40.50.1010">
    <property type="entry name" value="5'-nuclease"/>
    <property type="match status" value="1"/>
</dbReference>
<dbReference type="HOGENOM" id="CLU_2387071_0_0_1"/>